<dbReference type="EnsemblPlants" id="Pp3c23_18130V3.3">
    <property type="protein sequence ID" value="Pp3c23_18130V3.3"/>
    <property type="gene ID" value="Pp3c23_18130"/>
</dbReference>
<proteinExistence type="inferred from homology"/>
<dbReference type="InterPro" id="IPR002738">
    <property type="entry name" value="RNase_P_p30"/>
</dbReference>
<dbReference type="EnsemblPlants" id="Pp3c23_18130V3.2">
    <property type="protein sequence ID" value="Pp3c23_18130V3.2"/>
    <property type="gene ID" value="Pp3c23_18130"/>
</dbReference>
<reference evidence="6" key="3">
    <citation type="submission" date="2020-12" db="UniProtKB">
        <authorList>
            <consortium name="EnsemblPlants"/>
        </authorList>
    </citation>
    <scope>IDENTIFICATION</scope>
</reference>
<dbReference type="Gene3D" id="3.20.20.140">
    <property type="entry name" value="Metal-dependent hydrolases"/>
    <property type="match status" value="1"/>
</dbReference>
<dbReference type="GO" id="GO:0003723">
    <property type="term" value="F:RNA binding"/>
    <property type="evidence" value="ECO:0000318"/>
    <property type="project" value="GO_Central"/>
</dbReference>
<protein>
    <submittedName>
        <fullName evidence="5 6">Uncharacterized protein</fullName>
    </submittedName>
</protein>
<dbReference type="Gramene" id="Pp3c23_18130V3.1">
    <property type="protein sequence ID" value="Pp3c23_18130V3.1"/>
    <property type="gene ID" value="Pp3c23_18130"/>
</dbReference>
<keyword evidence="7" id="KW-1185">Reference proteome</keyword>
<reference evidence="5 7" key="2">
    <citation type="journal article" date="2018" name="Plant J.">
        <title>The Physcomitrella patens chromosome-scale assembly reveals moss genome structure and evolution.</title>
        <authorList>
            <person name="Lang D."/>
            <person name="Ullrich K.K."/>
            <person name="Murat F."/>
            <person name="Fuchs J."/>
            <person name="Jenkins J."/>
            <person name="Haas F.B."/>
            <person name="Piednoel M."/>
            <person name="Gundlach H."/>
            <person name="Van Bel M."/>
            <person name="Meyberg R."/>
            <person name="Vives C."/>
            <person name="Morata J."/>
            <person name="Symeonidi A."/>
            <person name="Hiss M."/>
            <person name="Muchero W."/>
            <person name="Kamisugi Y."/>
            <person name="Saleh O."/>
            <person name="Blanc G."/>
            <person name="Decker E.L."/>
            <person name="van Gessel N."/>
            <person name="Grimwood J."/>
            <person name="Hayes R.D."/>
            <person name="Graham S.W."/>
            <person name="Gunter L.E."/>
            <person name="McDaniel S.F."/>
            <person name="Hoernstein S.N.W."/>
            <person name="Larsson A."/>
            <person name="Li F.W."/>
            <person name="Perroud P.F."/>
            <person name="Phillips J."/>
            <person name="Ranjan P."/>
            <person name="Rokshar D.S."/>
            <person name="Rothfels C.J."/>
            <person name="Schneider L."/>
            <person name="Shu S."/>
            <person name="Stevenson D.W."/>
            <person name="Thummler F."/>
            <person name="Tillich M."/>
            <person name="Villarreal Aguilar J.C."/>
            <person name="Widiez T."/>
            <person name="Wong G.K."/>
            <person name="Wymore A."/>
            <person name="Zhang Y."/>
            <person name="Zimmer A.D."/>
            <person name="Quatrano R.S."/>
            <person name="Mayer K.F.X."/>
            <person name="Goodstein D."/>
            <person name="Casacuberta J.M."/>
            <person name="Vandepoele K."/>
            <person name="Reski R."/>
            <person name="Cuming A.C."/>
            <person name="Tuskan G.A."/>
            <person name="Maumus F."/>
            <person name="Salse J."/>
            <person name="Schmutz J."/>
            <person name="Rensing S.A."/>
        </authorList>
    </citation>
    <scope>NUCLEOTIDE SEQUENCE [LARGE SCALE GENOMIC DNA]</scope>
    <source>
        <strain evidence="6 7">cv. Gransden 2004</strain>
    </source>
</reference>
<name>A0A2K1IJV1_PHYPA</name>
<dbReference type="GO" id="GO:0005655">
    <property type="term" value="C:nucleolar ribonuclease P complex"/>
    <property type="evidence" value="ECO:0000318"/>
    <property type="project" value="GO_Central"/>
</dbReference>
<reference evidence="5 7" key="1">
    <citation type="journal article" date="2008" name="Science">
        <title>The Physcomitrella genome reveals evolutionary insights into the conquest of land by plants.</title>
        <authorList>
            <person name="Rensing S."/>
            <person name="Lang D."/>
            <person name="Zimmer A."/>
            <person name="Terry A."/>
            <person name="Salamov A."/>
            <person name="Shapiro H."/>
            <person name="Nishiyama T."/>
            <person name="Perroud P.-F."/>
            <person name="Lindquist E."/>
            <person name="Kamisugi Y."/>
            <person name="Tanahashi T."/>
            <person name="Sakakibara K."/>
            <person name="Fujita T."/>
            <person name="Oishi K."/>
            <person name="Shin-I T."/>
            <person name="Kuroki Y."/>
            <person name="Toyoda A."/>
            <person name="Suzuki Y."/>
            <person name="Hashimoto A."/>
            <person name="Yamaguchi K."/>
            <person name="Sugano A."/>
            <person name="Kohara Y."/>
            <person name="Fujiyama A."/>
            <person name="Anterola A."/>
            <person name="Aoki S."/>
            <person name="Ashton N."/>
            <person name="Barbazuk W.B."/>
            <person name="Barker E."/>
            <person name="Bennetzen J."/>
            <person name="Bezanilla M."/>
            <person name="Blankenship R."/>
            <person name="Cho S.H."/>
            <person name="Dutcher S."/>
            <person name="Estelle M."/>
            <person name="Fawcett J.A."/>
            <person name="Gundlach H."/>
            <person name="Hanada K."/>
            <person name="Heyl A."/>
            <person name="Hicks K.A."/>
            <person name="Hugh J."/>
            <person name="Lohr M."/>
            <person name="Mayer K."/>
            <person name="Melkozernov A."/>
            <person name="Murata T."/>
            <person name="Nelson D."/>
            <person name="Pils B."/>
            <person name="Prigge M."/>
            <person name="Reiss B."/>
            <person name="Renner T."/>
            <person name="Rombauts S."/>
            <person name="Rushton P."/>
            <person name="Sanderfoot A."/>
            <person name="Schween G."/>
            <person name="Shiu S.-H."/>
            <person name="Stueber K."/>
            <person name="Theodoulou F.L."/>
            <person name="Tu H."/>
            <person name="Van de Peer Y."/>
            <person name="Verrier P.J."/>
            <person name="Waters E."/>
            <person name="Wood A."/>
            <person name="Yang L."/>
            <person name="Cove D."/>
            <person name="Cuming A."/>
            <person name="Hasebe M."/>
            <person name="Lucas S."/>
            <person name="Mishler D.B."/>
            <person name="Reski R."/>
            <person name="Grigoriev I."/>
            <person name="Quatrano R.S."/>
            <person name="Boore J.L."/>
        </authorList>
    </citation>
    <scope>NUCLEOTIDE SEQUENCE [LARGE SCALE GENOMIC DNA]</scope>
    <source>
        <strain evidence="6 7">cv. Gransden 2004</strain>
    </source>
</reference>
<evidence type="ECO:0000256" key="2">
    <source>
        <dbReference type="ARBA" id="ARBA00007331"/>
    </source>
</evidence>
<dbReference type="EMBL" id="ABEU02000023">
    <property type="protein sequence ID" value="PNR29552.1"/>
    <property type="molecule type" value="Genomic_DNA"/>
</dbReference>
<feature type="compositionally biased region" description="Polar residues" evidence="4">
    <location>
        <begin position="352"/>
        <end position="365"/>
    </location>
</feature>
<feature type="compositionally biased region" description="Basic residues" evidence="4">
    <location>
        <begin position="390"/>
        <end position="401"/>
    </location>
</feature>
<dbReference type="Gramene" id="Pp3c23_18130V3.2">
    <property type="protein sequence ID" value="Pp3c23_18130V3.2"/>
    <property type="gene ID" value="Pp3c23_18130"/>
</dbReference>
<organism evidence="5">
    <name type="scientific">Physcomitrium patens</name>
    <name type="common">Spreading-leaved earth moss</name>
    <name type="synonym">Physcomitrella patens</name>
    <dbReference type="NCBI Taxonomy" id="3218"/>
    <lineage>
        <taxon>Eukaryota</taxon>
        <taxon>Viridiplantae</taxon>
        <taxon>Streptophyta</taxon>
        <taxon>Embryophyta</taxon>
        <taxon>Bryophyta</taxon>
        <taxon>Bryophytina</taxon>
        <taxon>Bryopsida</taxon>
        <taxon>Funariidae</taxon>
        <taxon>Funariales</taxon>
        <taxon>Funariaceae</taxon>
        <taxon>Physcomitrium</taxon>
    </lineage>
</organism>
<dbReference type="Gramene" id="Pp3c23_18130V3.3">
    <property type="protein sequence ID" value="Pp3c23_18130V3.3"/>
    <property type="gene ID" value="Pp3c23_18130"/>
</dbReference>
<keyword evidence="3" id="KW-0819">tRNA processing</keyword>
<dbReference type="SUPFAM" id="SSF89550">
    <property type="entry name" value="PHP domain-like"/>
    <property type="match status" value="1"/>
</dbReference>
<dbReference type="PANTHER" id="PTHR13031:SF0">
    <property type="entry name" value="RIBONUCLEASE P PROTEIN SUBUNIT P30"/>
    <property type="match status" value="1"/>
</dbReference>
<dbReference type="GeneID" id="112276155"/>
<dbReference type="STRING" id="3218.A0A2K1IJV1"/>
<evidence type="ECO:0000256" key="3">
    <source>
        <dbReference type="ARBA" id="ARBA00022694"/>
    </source>
</evidence>
<comment type="similarity">
    <text evidence="2">Belongs to the eukaryotic/archaeal RNase P protein component 3 family.</text>
</comment>
<dbReference type="Pfam" id="PF01876">
    <property type="entry name" value="RNase_P_p30"/>
    <property type="match status" value="1"/>
</dbReference>
<gene>
    <name evidence="6" type="primary">LOC112276155</name>
    <name evidence="5" type="ORF">PHYPA_028246</name>
</gene>
<sequence>MFHDLSLGEVEIGGNTRRELVTTVLQYGYTSVATDYVHSGPLAETDRSSIKPLDVSGLLSASSGIAESVKFHQKLLGVPADQPFRQYSRITVVVDDSAQAAALNSGNSVLRTYDIVAVRPTNQKVFEQACRNSEVSVEVKKAGLCSGLSLRCWMQVDLISVDLFQRVPFRMKVPMVKAALQRGVFFEISYGRALFDARARKDLFSNAQVLQAATKGKGIVISSGASQAMELRGPNDVVNMATLFGLSTEFAKAAISKNCESVILHGVARKQAHKAAIILERVPAVSKEFLFAVPNVWDPLSVGTAKGSCLNLSPFVDAACKRDSVAESATKPENNEMKQKPGSCTKPDEGNQVENLNQKGSILSSTSKDTEAAFIPMVKLTSEWTEVGKKKGKKAKDKRPKGSPQVNKDTKKRKFN</sequence>
<dbReference type="InterPro" id="IPR016195">
    <property type="entry name" value="Pol/histidinol_Pase-like"/>
</dbReference>
<evidence type="ECO:0000256" key="4">
    <source>
        <dbReference type="SAM" id="MobiDB-lite"/>
    </source>
</evidence>
<dbReference type="EnsemblPlants" id="Pp3c23_18130V3.1">
    <property type="protein sequence ID" value="Pp3c23_18130V3.1"/>
    <property type="gene ID" value="Pp3c23_18130"/>
</dbReference>
<dbReference type="OrthoDB" id="17948at2759"/>
<dbReference type="PANTHER" id="PTHR13031">
    <property type="entry name" value="RIBONUCLEASE P SUBUNIT P30"/>
    <property type="match status" value="1"/>
</dbReference>
<dbReference type="AlphaFoldDB" id="A0A2K1IJV1"/>
<feature type="region of interest" description="Disordered" evidence="4">
    <location>
        <begin position="385"/>
        <end position="416"/>
    </location>
</feature>
<accession>A0A2K1IJV1</accession>
<evidence type="ECO:0000256" key="1">
    <source>
        <dbReference type="ARBA" id="ARBA00004123"/>
    </source>
</evidence>
<evidence type="ECO:0000313" key="5">
    <source>
        <dbReference type="EMBL" id="PNR29552.1"/>
    </source>
</evidence>
<evidence type="ECO:0000313" key="7">
    <source>
        <dbReference type="Proteomes" id="UP000006727"/>
    </source>
</evidence>
<feature type="region of interest" description="Disordered" evidence="4">
    <location>
        <begin position="327"/>
        <end position="365"/>
    </location>
</feature>
<evidence type="ECO:0000313" key="6">
    <source>
        <dbReference type="EnsemblPlants" id="Pp3c23_18130V3.1"/>
    </source>
</evidence>
<dbReference type="GO" id="GO:0008033">
    <property type="term" value="P:tRNA processing"/>
    <property type="evidence" value="ECO:0000318"/>
    <property type="project" value="GO_Central"/>
</dbReference>
<dbReference type="PaxDb" id="3218-PP1S49_280V6.1"/>
<comment type="subcellular location">
    <subcellularLocation>
        <location evidence="1">Nucleus</location>
    </subcellularLocation>
</comment>
<dbReference type="Proteomes" id="UP000006727">
    <property type="component" value="Chromosome 23"/>
</dbReference>
<dbReference type="RefSeq" id="XP_024362990.1">
    <property type="nucleotide sequence ID" value="XM_024507222.2"/>
</dbReference>